<reference evidence="2 3" key="1">
    <citation type="journal article" date="2018" name="New Phytol.">
        <title>Phylogenomics of Endogonaceae and evolution of mycorrhizas within Mucoromycota.</title>
        <authorList>
            <person name="Chang Y."/>
            <person name="Desiro A."/>
            <person name="Na H."/>
            <person name="Sandor L."/>
            <person name="Lipzen A."/>
            <person name="Clum A."/>
            <person name="Barry K."/>
            <person name="Grigoriev I.V."/>
            <person name="Martin F.M."/>
            <person name="Stajich J.E."/>
            <person name="Smith M.E."/>
            <person name="Bonito G."/>
            <person name="Spatafora J.W."/>
        </authorList>
    </citation>
    <scope>NUCLEOTIDE SEQUENCE [LARGE SCALE GENOMIC DNA]</scope>
    <source>
        <strain evidence="2 3">AD002</strain>
    </source>
</reference>
<dbReference type="Gene3D" id="3.40.50.150">
    <property type="entry name" value="Vaccinia Virus protein VP39"/>
    <property type="match status" value="1"/>
</dbReference>
<comment type="caution">
    <text evidence="2">The sequence shown here is derived from an EMBL/GenBank/DDBJ whole genome shotgun (WGS) entry which is preliminary data.</text>
</comment>
<name>A0A433QME4_9FUNG</name>
<dbReference type="GO" id="GO:0032259">
    <property type="term" value="P:methylation"/>
    <property type="evidence" value="ECO:0007669"/>
    <property type="project" value="UniProtKB-KW"/>
</dbReference>
<dbReference type="EMBL" id="RBNJ01003419">
    <property type="protein sequence ID" value="RUS30944.1"/>
    <property type="molecule type" value="Genomic_DNA"/>
</dbReference>
<evidence type="ECO:0000259" key="1">
    <source>
        <dbReference type="Pfam" id="PF13649"/>
    </source>
</evidence>
<dbReference type="InterPro" id="IPR029063">
    <property type="entry name" value="SAM-dependent_MTases_sf"/>
</dbReference>
<evidence type="ECO:0000313" key="2">
    <source>
        <dbReference type="EMBL" id="RUS30944.1"/>
    </source>
</evidence>
<gene>
    <name evidence="2" type="ORF">BC938DRAFT_478723</name>
</gene>
<sequence>MNRTSCQTTLRRWIVFTMQHYMVKFVFDGNYEPQVKGVLKKDARILDVACGSATWILEMATEFPECEFHGIDISPIFPLEIKPVNTNFTVANVLEGIPYPDNHFDLVSMRMTIWCWNDDYWPAILAEMYRVVKPGGYVQLLEPDDTLWRVEPEKQEVWKRWNRWHTNIGRDVHIGRRIYKFIQASGFESVQRRYMSTPCNWGGPVGQLCRETWTGLMMASAPRIARLIGYSEKEFEAECNAVVEYSKSVQGYFNFHVATGRKPFPAA</sequence>
<dbReference type="Pfam" id="PF13649">
    <property type="entry name" value="Methyltransf_25"/>
    <property type="match status" value="1"/>
</dbReference>
<dbReference type="InterPro" id="IPR041698">
    <property type="entry name" value="Methyltransf_25"/>
</dbReference>
<dbReference type="GO" id="GO:0008168">
    <property type="term" value="F:methyltransferase activity"/>
    <property type="evidence" value="ECO:0007669"/>
    <property type="project" value="UniProtKB-KW"/>
</dbReference>
<dbReference type="SUPFAM" id="SSF53335">
    <property type="entry name" value="S-adenosyl-L-methionine-dependent methyltransferases"/>
    <property type="match status" value="1"/>
</dbReference>
<organism evidence="2 3">
    <name type="scientific">Jimgerdemannia flammicorona</name>
    <dbReference type="NCBI Taxonomy" id="994334"/>
    <lineage>
        <taxon>Eukaryota</taxon>
        <taxon>Fungi</taxon>
        <taxon>Fungi incertae sedis</taxon>
        <taxon>Mucoromycota</taxon>
        <taxon>Mucoromycotina</taxon>
        <taxon>Endogonomycetes</taxon>
        <taxon>Endogonales</taxon>
        <taxon>Endogonaceae</taxon>
        <taxon>Jimgerdemannia</taxon>
    </lineage>
</organism>
<keyword evidence="2" id="KW-0808">Transferase</keyword>
<keyword evidence="3" id="KW-1185">Reference proteome</keyword>
<proteinExistence type="predicted"/>
<dbReference type="Proteomes" id="UP000274822">
    <property type="component" value="Unassembled WGS sequence"/>
</dbReference>
<dbReference type="PANTHER" id="PTHR43591">
    <property type="entry name" value="METHYLTRANSFERASE"/>
    <property type="match status" value="1"/>
</dbReference>
<accession>A0A433QME4</accession>
<feature type="domain" description="Methyltransferase" evidence="1">
    <location>
        <begin position="45"/>
        <end position="136"/>
    </location>
</feature>
<protein>
    <submittedName>
        <fullName evidence="2">S-adenosyl-L-methionine-dependent methyltransferase</fullName>
    </submittedName>
</protein>
<keyword evidence="2" id="KW-0489">Methyltransferase</keyword>
<evidence type="ECO:0000313" key="3">
    <source>
        <dbReference type="Proteomes" id="UP000274822"/>
    </source>
</evidence>
<dbReference type="CDD" id="cd02440">
    <property type="entry name" value="AdoMet_MTases"/>
    <property type="match status" value="1"/>
</dbReference>
<dbReference type="AlphaFoldDB" id="A0A433QME4"/>